<gene>
    <name evidence="1" type="ORF">E4Q23_07580</name>
</gene>
<protein>
    <submittedName>
        <fullName evidence="1">Uncharacterized protein</fullName>
    </submittedName>
</protein>
<reference evidence="1 2" key="1">
    <citation type="submission" date="2019-03" db="EMBL/GenBank/DDBJ databases">
        <title>Metabolic reconstructions from genomes of highly enriched 'Candidatus Accumulibacter' and 'Candidatus Competibacter' bioreactor populations.</title>
        <authorList>
            <person name="Annavajhala M.K."/>
            <person name="Welles L."/>
            <person name="Abbas B."/>
            <person name="Sorokin D."/>
            <person name="Park H."/>
            <person name="Van Loosdrecht M."/>
            <person name="Chandran K."/>
        </authorList>
    </citation>
    <scope>NUCLEOTIDE SEQUENCE [LARGE SCALE GENOMIC DNA]</scope>
    <source>
        <strain evidence="1 2">SBR_S</strain>
    </source>
</reference>
<evidence type="ECO:0000313" key="2">
    <source>
        <dbReference type="Proteomes" id="UP000749010"/>
    </source>
</evidence>
<proteinExistence type="predicted"/>
<dbReference type="EMBL" id="SPMY01000019">
    <property type="protein sequence ID" value="NMQ27627.1"/>
    <property type="molecule type" value="Genomic_DNA"/>
</dbReference>
<keyword evidence="2" id="KW-1185">Reference proteome</keyword>
<dbReference type="RefSeq" id="WP_169066076.1">
    <property type="nucleotide sequence ID" value="NZ_SPMY01000019.1"/>
</dbReference>
<organism evidence="1 2">
    <name type="scientific">Candidatus Accumulibacter phosphatis</name>
    <dbReference type="NCBI Taxonomy" id="327160"/>
    <lineage>
        <taxon>Bacteria</taxon>
        <taxon>Pseudomonadati</taxon>
        <taxon>Pseudomonadota</taxon>
        <taxon>Betaproteobacteria</taxon>
        <taxon>Candidatus Accumulibacter</taxon>
    </lineage>
</organism>
<comment type="caution">
    <text evidence="1">The sequence shown here is derived from an EMBL/GenBank/DDBJ whole genome shotgun (WGS) entry which is preliminary data.</text>
</comment>
<sequence length="75" mass="8405">MHEIIAKKMATRGKPEQAVEVASMGNAGNGSTDRFEAICFCLLLIAAFWANQSIRRILPTNHRNPERQGQDDQHL</sequence>
<accession>A0ABX1TTQ0</accession>
<dbReference type="Proteomes" id="UP000749010">
    <property type="component" value="Unassembled WGS sequence"/>
</dbReference>
<name>A0ABX1TTQ0_9PROT</name>
<evidence type="ECO:0000313" key="1">
    <source>
        <dbReference type="EMBL" id="NMQ27627.1"/>
    </source>
</evidence>